<dbReference type="GO" id="GO:0019321">
    <property type="term" value="P:pentose metabolic process"/>
    <property type="evidence" value="ECO:0007669"/>
    <property type="project" value="TreeGrafter"/>
</dbReference>
<dbReference type="GO" id="GO:0019150">
    <property type="term" value="F:D-ribulokinase activity"/>
    <property type="evidence" value="ECO:0007669"/>
    <property type="project" value="TreeGrafter"/>
</dbReference>
<protein>
    <submittedName>
        <fullName evidence="4">Ribulokinase</fullName>
    </submittedName>
</protein>
<evidence type="ECO:0000256" key="2">
    <source>
        <dbReference type="ARBA" id="ARBA00022777"/>
    </source>
</evidence>
<keyword evidence="2" id="KW-0418">Kinase</keyword>
<proteinExistence type="predicted"/>
<sequence length="244" mass="27202">MGRSYFIGVDVGTSSVRASVIDEAGNICSSQAQTINIWNPCTDLYQQSSNDIWEAVVCTIKKVIHEALVLPENVKGIGFDATCSMVVLDEDLQPISVSPNDGLGIGTNAENCNIITQNYFHSLDSKLTVVNSLGQGSIFHKVLKHWDLYVVAQNKCGLQGKFKIWCLQFMLIPKLLWPLIVYDICSSTVEAIEAEINKYTRKWLGVPPGLSDVAMYWSINEAKPDYSPCWRNQMIPWSKPSSHL</sequence>
<keyword evidence="1" id="KW-0808">Transferase</keyword>
<dbReference type="AlphaFoldDB" id="A0AAV4D746"/>
<dbReference type="SUPFAM" id="SSF53067">
    <property type="entry name" value="Actin-like ATPase domain"/>
    <property type="match status" value="1"/>
</dbReference>
<gene>
    <name evidence="4" type="ORF">PoB_006646000</name>
</gene>
<dbReference type="Gene3D" id="3.30.420.40">
    <property type="match status" value="1"/>
</dbReference>
<accession>A0AAV4D746</accession>
<feature type="domain" description="Carbohydrate kinase FGGY N-terminal" evidence="3">
    <location>
        <begin position="5"/>
        <end position="95"/>
    </location>
</feature>
<dbReference type="EMBL" id="BLXT01007556">
    <property type="protein sequence ID" value="GFO39955.1"/>
    <property type="molecule type" value="Genomic_DNA"/>
</dbReference>
<evidence type="ECO:0000256" key="1">
    <source>
        <dbReference type="ARBA" id="ARBA00022679"/>
    </source>
</evidence>
<dbReference type="InterPro" id="IPR043129">
    <property type="entry name" value="ATPase_NBD"/>
</dbReference>
<dbReference type="Pfam" id="PF00370">
    <property type="entry name" value="FGGY_N"/>
    <property type="match status" value="1"/>
</dbReference>
<keyword evidence="5" id="KW-1185">Reference proteome</keyword>
<evidence type="ECO:0000313" key="4">
    <source>
        <dbReference type="EMBL" id="GFO39955.1"/>
    </source>
</evidence>
<dbReference type="InterPro" id="IPR018484">
    <property type="entry name" value="FGGY_N"/>
</dbReference>
<dbReference type="PANTHER" id="PTHR43435:SF4">
    <property type="entry name" value="FGGY CARBOHYDRATE KINASE DOMAIN-CONTAINING PROTEIN"/>
    <property type="match status" value="1"/>
</dbReference>
<reference evidence="4 5" key="1">
    <citation type="journal article" date="2021" name="Elife">
        <title>Chloroplast acquisition without the gene transfer in kleptoplastic sea slugs, Plakobranchus ocellatus.</title>
        <authorList>
            <person name="Maeda T."/>
            <person name="Takahashi S."/>
            <person name="Yoshida T."/>
            <person name="Shimamura S."/>
            <person name="Takaki Y."/>
            <person name="Nagai Y."/>
            <person name="Toyoda A."/>
            <person name="Suzuki Y."/>
            <person name="Arimoto A."/>
            <person name="Ishii H."/>
            <person name="Satoh N."/>
            <person name="Nishiyama T."/>
            <person name="Hasebe M."/>
            <person name="Maruyama T."/>
            <person name="Minagawa J."/>
            <person name="Obokata J."/>
            <person name="Shigenobu S."/>
        </authorList>
    </citation>
    <scope>NUCLEOTIDE SEQUENCE [LARGE SCALE GENOMIC DNA]</scope>
</reference>
<dbReference type="PANTHER" id="PTHR43435">
    <property type="entry name" value="RIBULOKINASE"/>
    <property type="match status" value="1"/>
</dbReference>
<evidence type="ECO:0000259" key="3">
    <source>
        <dbReference type="Pfam" id="PF00370"/>
    </source>
</evidence>
<organism evidence="4 5">
    <name type="scientific">Plakobranchus ocellatus</name>
    <dbReference type="NCBI Taxonomy" id="259542"/>
    <lineage>
        <taxon>Eukaryota</taxon>
        <taxon>Metazoa</taxon>
        <taxon>Spiralia</taxon>
        <taxon>Lophotrochozoa</taxon>
        <taxon>Mollusca</taxon>
        <taxon>Gastropoda</taxon>
        <taxon>Heterobranchia</taxon>
        <taxon>Euthyneura</taxon>
        <taxon>Panpulmonata</taxon>
        <taxon>Sacoglossa</taxon>
        <taxon>Placobranchoidea</taxon>
        <taxon>Plakobranchidae</taxon>
        <taxon>Plakobranchus</taxon>
    </lineage>
</organism>
<comment type="caution">
    <text evidence="4">The sequence shown here is derived from an EMBL/GenBank/DDBJ whole genome shotgun (WGS) entry which is preliminary data.</text>
</comment>
<dbReference type="GO" id="GO:0005737">
    <property type="term" value="C:cytoplasm"/>
    <property type="evidence" value="ECO:0007669"/>
    <property type="project" value="TreeGrafter"/>
</dbReference>
<dbReference type="Proteomes" id="UP000735302">
    <property type="component" value="Unassembled WGS sequence"/>
</dbReference>
<name>A0AAV4D746_9GAST</name>
<evidence type="ECO:0000313" key="5">
    <source>
        <dbReference type="Proteomes" id="UP000735302"/>
    </source>
</evidence>